<feature type="transmembrane region" description="Helical" evidence="7">
    <location>
        <begin position="214"/>
        <end position="233"/>
    </location>
</feature>
<evidence type="ECO:0000256" key="3">
    <source>
        <dbReference type="ARBA" id="ARBA00022448"/>
    </source>
</evidence>
<feature type="transmembrane region" description="Helical" evidence="7">
    <location>
        <begin position="74"/>
        <end position="97"/>
    </location>
</feature>
<evidence type="ECO:0000256" key="2">
    <source>
        <dbReference type="ARBA" id="ARBA00008335"/>
    </source>
</evidence>
<evidence type="ECO:0000313" key="9">
    <source>
        <dbReference type="Proteomes" id="UP000095492"/>
    </source>
</evidence>
<dbReference type="STRING" id="39490.ERS852448_00214"/>
<feature type="transmembrane region" description="Helical" evidence="7">
    <location>
        <begin position="147"/>
        <end position="167"/>
    </location>
</feature>
<evidence type="ECO:0000313" key="8">
    <source>
        <dbReference type="EMBL" id="CUM73102.1"/>
    </source>
</evidence>
<feature type="transmembrane region" description="Helical" evidence="7">
    <location>
        <begin position="173"/>
        <end position="194"/>
    </location>
</feature>
<keyword evidence="3" id="KW-0813">Transport</keyword>
<dbReference type="PANTHER" id="PTHR23514:SF3">
    <property type="entry name" value="BYPASS OF STOP CODON PROTEIN 6"/>
    <property type="match status" value="1"/>
</dbReference>
<accession>A0A173R5I4</accession>
<gene>
    <name evidence="8" type="ORF">ERS852448_00214</name>
</gene>
<dbReference type="AlphaFoldDB" id="A0A173R5I4"/>
<dbReference type="GeneID" id="97390435"/>
<evidence type="ECO:0000256" key="6">
    <source>
        <dbReference type="ARBA" id="ARBA00023136"/>
    </source>
</evidence>
<comment type="subcellular location">
    <subcellularLocation>
        <location evidence="1">Cell membrane</location>
        <topology evidence="1">Multi-pass membrane protein</topology>
    </subcellularLocation>
</comment>
<feature type="transmembrane region" description="Helical" evidence="7">
    <location>
        <begin position="371"/>
        <end position="391"/>
    </location>
</feature>
<evidence type="ECO:0000256" key="1">
    <source>
        <dbReference type="ARBA" id="ARBA00004651"/>
    </source>
</evidence>
<dbReference type="InterPro" id="IPR036259">
    <property type="entry name" value="MFS_trans_sf"/>
</dbReference>
<feature type="transmembrane region" description="Helical" evidence="7">
    <location>
        <begin position="253"/>
        <end position="270"/>
    </location>
</feature>
<feature type="transmembrane region" description="Helical" evidence="7">
    <location>
        <begin position="305"/>
        <end position="327"/>
    </location>
</feature>
<reference evidence="8 9" key="1">
    <citation type="submission" date="2015-09" db="EMBL/GenBank/DDBJ databases">
        <authorList>
            <consortium name="Pathogen Informatics"/>
        </authorList>
    </citation>
    <scope>NUCLEOTIDE SEQUENCE [LARGE SCALE GENOMIC DNA]</scope>
    <source>
        <strain evidence="8 9">2789STDY5608891</strain>
    </source>
</reference>
<dbReference type="RefSeq" id="WP_022035696.1">
    <property type="nucleotide sequence ID" value="NZ_CP173382.1"/>
</dbReference>
<protein>
    <submittedName>
        <fullName evidence="8">Major Facilitator Superfamily</fullName>
    </submittedName>
</protein>
<dbReference type="InterPro" id="IPR011701">
    <property type="entry name" value="MFS"/>
</dbReference>
<dbReference type="EMBL" id="CYYA01000001">
    <property type="protein sequence ID" value="CUM73102.1"/>
    <property type="molecule type" value="Genomic_DNA"/>
</dbReference>
<dbReference type="PANTHER" id="PTHR23514">
    <property type="entry name" value="BYPASS OF STOP CODON PROTEIN 6"/>
    <property type="match status" value="1"/>
</dbReference>
<keyword evidence="5 7" id="KW-1133">Transmembrane helix</keyword>
<dbReference type="GO" id="GO:0022857">
    <property type="term" value="F:transmembrane transporter activity"/>
    <property type="evidence" value="ECO:0007669"/>
    <property type="project" value="InterPro"/>
</dbReference>
<feature type="transmembrane region" description="Helical" evidence="7">
    <location>
        <begin position="339"/>
        <end position="359"/>
    </location>
</feature>
<evidence type="ECO:0000256" key="5">
    <source>
        <dbReference type="ARBA" id="ARBA00022989"/>
    </source>
</evidence>
<feature type="transmembrane region" description="Helical" evidence="7">
    <location>
        <begin position="14"/>
        <end position="35"/>
    </location>
</feature>
<keyword evidence="6 7" id="KW-0472">Membrane</keyword>
<dbReference type="Pfam" id="PF07690">
    <property type="entry name" value="MFS_1"/>
    <property type="match status" value="1"/>
</dbReference>
<dbReference type="Proteomes" id="UP000095492">
    <property type="component" value="Unassembled WGS sequence"/>
</dbReference>
<dbReference type="InterPro" id="IPR051788">
    <property type="entry name" value="MFS_Transporter"/>
</dbReference>
<proteinExistence type="inferred from homology"/>
<organism evidence="8 9">
    <name type="scientific">Eubacterium ramulus</name>
    <dbReference type="NCBI Taxonomy" id="39490"/>
    <lineage>
        <taxon>Bacteria</taxon>
        <taxon>Bacillati</taxon>
        <taxon>Bacillota</taxon>
        <taxon>Clostridia</taxon>
        <taxon>Eubacteriales</taxon>
        <taxon>Eubacteriaceae</taxon>
        <taxon>Eubacterium</taxon>
    </lineage>
</organism>
<sequence length="399" mass="43221">MNTVKKNDYHKTKIACYMGFITQAIAANFAPLLFLKFHNDYHISLGNIALISTFFFFTQLLVDLFCAKFVDYIGYRICVVASEIFASLGLVGLAFLPDLLPDPFIGIICSVVVYAIGSGLIEVLCSPIIEACPFENKEATMSLLHSFYCWGSVGTILISSLFFLIFGINSWKWLAVIWALIPAVNTYNFMTCPIEHLVDTGTGMGIKSLFAKPFFWVAICLMICSGASELAMAQWASAYAESALGLSKALGDLAGPCMFAVTMGISRIIFGKYGKQLDLMKFMGGSGILCVICYLLSALSSNSIIGLVGCIVCGFSVGIMWPGTISISSKTFPKGGTAMFSLLAMAGDLGGSIGPGIVGRITQNAGNNIRIGMRCGLIFPVILLFMLFLLYRKNQHTQK</sequence>
<dbReference type="Gene3D" id="1.20.1250.20">
    <property type="entry name" value="MFS general substrate transporter like domains"/>
    <property type="match status" value="2"/>
</dbReference>
<evidence type="ECO:0000256" key="4">
    <source>
        <dbReference type="ARBA" id="ARBA00022692"/>
    </source>
</evidence>
<comment type="similarity">
    <text evidence="2">Belongs to the major facilitator superfamily.</text>
</comment>
<feature type="transmembrane region" description="Helical" evidence="7">
    <location>
        <begin position="103"/>
        <end position="126"/>
    </location>
</feature>
<feature type="transmembrane region" description="Helical" evidence="7">
    <location>
        <begin position="282"/>
        <end position="299"/>
    </location>
</feature>
<name>A0A173R5I4_EUBRA</name>
<dbReference type="OrthoDB" id="9769325at2"/>
<feature type="transmembrane region" description="Helical" evidence="7">
    <location>
        <begin position="41"/>
        <end position="62"/>
    </location>
</feature>
<dbReference type="SUPFAM" id="SSF103473">
    <property type="entry name" value="MFS general substrate transporter"/>
    <property type="match status" value="1"/>
</dbReference>
<dbReference type="GO" id="GO:0005886">
    <property type="term" value="C:plasma membrane"/>
    <property type="evidence" value="ECO:0007669"/>
    <property type="project" value="UniProtKB-SubCell"/>
</dbReference>
<evidence type="ECO:0000256" key="7">
    <source>
        <dbReference type="SAM" id="Phobius"/>
    </source>
</evidence>
<keyword evidence="4 7" id="KW-0812">Transmembrane</keyword>